<reference evidence="1" key="2">
    <citation type="submission" date="2025-08" db="UniProtKB">
        <authorList>
            <consortium name="Ensembl"/>
        </authorList>
    </citation>
    <scope>IDENTIFICATION</scope>
    <source>
        <strain evidence="1">Thoroughbred</strain>
    </source>
</reference>
<organism evidence="1 2">
    <name type="scientific">Equus caballus</name>
    <name type="common">Horse</name>
    <dbReference type="NCBI Taxonomy" id="9796"/>
    <lineage>
        <taxon>Eukaryota</taxon>
        <taxon>Metazoa</taxon>
        <taxon>Chordata</taxon>
        <taxon>Craniata</taxon>
        <taxon>Vertebrata</taxon>
        <taxon>Euteleostomi</taxon>
        <taxon>Mammalia</taxon>
        <taxon>Eutheria</taxon>
        <taxon>Laurasiatheria</taxon>
        <taxon>Perissodactyla</taxon>
        <taxon>Equidae</taxon>
        <taxon>Equus</taxon>
    </lineage>
</organism>
<protein>
    <submittedName>
        <fullName evidence="1">Uncharacterized protein</fullName>
    </submittedName>
</protein>
<evidence type="ECO:0000313" key="1">
    <source>
        <dbReference type="Ensembl" id="ENSECAP00000018861.4"/>
    </source>
</evidence>
<dbReference type="Gene3D" id="2.40.10.10">
    <property type="entry name" value="Trypsin-like serine proteases"/>
    <property type="match status" value="2"/>
</dbReference>
<dbReference type="InParanoid" id="F6S4Z0"/>
<sequence>MSSVPQGKGRMILSLLSGLWRRQPYDGPWSLCEFLSSAFSLKRTAKLTVSVSPLWLHRRRELAKPGIMCSVADWERLGGKTSSAIKLWEVELDIQRDEQRISHYNDHYNTITQICVGDPTKRKTLFQVRSPALSTPSLGNSQA</sequence>
<dbReference type="Bgee" id="ENSECAG00000043572">
    <property type="expression patterns" value="Expressed in blood and 11 other cell types or tissues"/>
</dbReference>
<proteinExistence type="predicted"/>
<dbReference type="PaxDb" id="9796-ENSECAP00000018861"/>
<dbReference type="HOGENOM" id="CLU_006842_1_0_1"/>
<dbReference type="Proteomes" id="UP000002281">
    <property type="component" value="Chromosome 1"/>
</dbReference>
<reference evidence="1 2" key="1">
    <citation type="journal article" date="2009" name="Science">
        <title>Genome sequence, comparative analysis, and population genetics of the domestic horse.</title>
        <authorList>
            <consortium name="Broad Institute Genome Sequencing Platform"/>
            <consortium name="Broad Institute Whole Genome Assembly Team"/>
            <person name="Wade C.M."/>
            <person name="Giulotto E."/>
            <person name="Sigurdsson S."/>
            <person name="Zoli M."/>
            <person name="Gnerre S."/>
            <person name="Imsland F."/>
            <person name="Lear T.L."/>
            <person name="Adelson D.L."/>
            <person name="Bailey E."/>
            <person name="Bellone R.R."/>
            <person name="Bloecker H."/>
            <person name="Distl O."/>
            <person name="Edgar R.C."/>
            <person name="Garber M."/>
            <person name="Leeb T."/>
            <person name="Mauceli E."/>
            <person name="MacLeod J.N."/>
            <person name="Penedo M.C.T."/>
            <person name="Raison J.M."/>
            <person name="Sharpe T."/>
            <person name="Vogel J."/>
            <person name="Andersson L."/>
            <person name="Antczak D.F."/>
            <person name="Biagi T."/>
            <person name="Binns M.M."/>
            <person name="Chowdhary B.P."/>
            <person name="Coleman S.J."/>
            <person name="Della Valle G."/>
            <person name="Fryc S."/>
            <person name="Guerin G."/>
            <person name="Hasegawa T."/>
            <person name="Hill E.W."/>
            <person name="Jurka J."/>
            <person name="Kiialainen A."/>
            <person name="Lindgren G."/>
            <person name="Liu J."/>
            <person name="Magnani E."/>
            <person name="Mickelson J.R."/>
            <person name="Murray J."/>
            <person name="Nergadze S.G."/>
            <person name="Onofrio R."/>
            <person name="Pedroni S."/>
            <person name="Piras M.F."/>
            <person name="Raudsepp T."/>
            <person name="Rocchi M."/>
            <person name="Roeed K.H."/>
            <person name="Ryder O.A."/>
            <person name="Searle S."/>
            <person name="Skow L."/>
            <person name="Swinburne J.E."/>
            <person name="Syvaenen A.C."/>
            <person name="Tozaki T."/>
            <person name="Valberg S.J."/>
            <person name="Vaudin M."/>
            <person name="White J.R."/>
            <person name="Zody M.C."/>
            <person name="Lander E.S."/>
            <person name="Lindblad-Toh K."/>
        </authorList>
    </citation>
    <scope>NUCLEOTIDE SEQUENCE [LARGE SCALE GENOMIC DNA]</scope>
    <source>
        <strain evidence="1 2">Thoroughbred</strain>
    </source>
</reference>
<dbReference type="STRING" id="9796.ENSECAP00000018861"/>
<dbReference type="AlphaFoldDB" id="F6S4Z0"/>
<dbReference type="InterPro" id="IPR043504">
    <property type="entry name" value="Peptidase_S1_PA_chymotrypsin"/>
</dbReference>
<dbReference type="InterPro" id="IPR009003">
    <property type="entry name" value="Peptidase_S1_PA"/>
</dbReference>
<keyword evidence="2" id="KW-1185">Reference proteome</keyword>
<evidence type="ECO:0000313" key="2">
    <source>
        <dbReference type="Proteomes" id="UP000002281"/>
    </source>
</evidence>
<accession>F6S4Z0</accession>
<reference evidence="1" key="3">
    <citation type="submission" date="2025-09" db="UniProtKB">
        <authorList>
            <consortium name="Ensembl"/>
        </authorList>
    </citation>
    <scope>IDENTIFICATION</scope>
    <source>
        <strain evidence="1">Thoroughbred</strain>
    </source>
</reference>
<dbReference type="SUPFAM" id="SSF50494">
    <property type="entry name" value="Trypsin-like serine proteases"/>
    <property type="match status" value="1"/>
</dbReference>
<name>F6S4Z0_HORSE</name>
<dbReference type="Ensembl" id="ENSECAT00000022803.4">
    <property type="protein sequence ID" value="ENSECAP00000018861.4"/>
    <property type="gene ID" value="ENSECAG00000043572.2"/>
</dbReference>